<dbReference type="Proteomes" id="UP001500603">
    <property type="component" value="Unassembled WGS sequence"/>
</dbReference>
<dbReference type="PROSITE" id="PS51459">
    <property type="entry name" value="FIDO"/>
    <property type="match status" value="1"/>
</dbReference>
<accession>A0ABP9K222</accession>
<dbReference type="RefSeq" id="WP_345494327.1">
    <property type="nucleotide sequence ID" value="NZ_BAABJM010000001.1"/>
</dbReference>
<sequence length="247" mass="25441">MNDPLAPLVDLPGVRDAADRARDALAEVHRHKTNRRGWPVTAAEAAVRAARSSAALEGAATELPADGRVEDPVLAGSLRVGQSLDGDALRNLVGVWQRAPLQALARLHLQAAADLVADEQSLGRPRADAGVAERLDLLGQTVLGSQAPAPVIAAVVHGDLITGQPFGTADGVVARAASRLVAVASGFDARGLGVPEVFWMRRRAAYLDAAAGFASGQPDAVGAWVIQCCDAFVDGAREAMSIADAAG</sequence>
<evidence type="ECO:0000259" key="1">
    <source>
        <dbReference type="PROSITE" id="PS51459"/>
    </source>
</evidence>
<keyword evidence="3" id="KW-1185">Reference proteome</keyword>
<dbReference type="EMBL" id="BAABJM010000001">
    <property type="protein sequence ID" value="GAA5047970.1"/>
    <property type="molecule type" value="Genomic_DNA"/>
</dbReference>
<evidence type="ECO:0000313" key="2">
    <source>
        <dbReference type="EMBL" id="GAA5047970.1"/>
    </source>
</evidence>
<dbReference type="InterPro" id="IPR003812">
    <property type="entry name" value="Fido"/>
</dbReference>
<comment type="caution">
    <text evidence="2">The sequence shown here is derived from an EMBL/GenBank/DDBJ whole genome shotgun (WGS) entry which is preliminary data.</text>
</comment>
<proteinExistence type="predicted"/>
<reference evidence="3" key="1">
    <citation type="journal article" date="2019" name="Int. J. Syst. Evol. Microbiol.">
        <title>The Global Catalogue of Microorganisms (GCM) 10K type strain sequencing project: providing services to taxonomists for standard genome sequencing and annotation.</title>
        <authorList>
            <consortium name="The Broad Institute Genomics Platform"/>
            <consortium name="The Broad Institute Genome Sequencing Center for Infectious Disease"/>
            <person name="Wu L."/>
            <person name="Ma J."/>
        </authorList>
    </citation>
    <scope>NUCLEOTIDE SEQUENCE [LARGE SCALE GENOMIC DNA]</scope>
    <source>
        <strain evidence="3">JCM 18298</strain>
    </source>
</reference>
<feature type="domain" description="Fido" evidence="1">
    <location>
        <begin position="99"/>
        <end position="227"/>
    </location>
</feature>
<gene>
    <name evidence="2" type="ORF">GCM10023318_15130</name>
</gene>
<name>A0ABP9K222_9NOCA</name>
<organism evidence="2 3">
    <name type="scientific">Nocardia callitridis</name>
    <dbReference type="NCBI Taxonomy" id="648753"/>
    <lineage>
        <taxon>Bacteria</taxon>
        <taxon>Bacillati</taxon>
        <taxon>Actinomycetota</taxon>
        <taxon>Actinomycetes</taxon>
        <taxon>Mycobacteriales</taxon>
        <taxon>Nocardiaceae</taxon>
        <taxon>Nocardia</taxon>
    </lineage>
</organism>
<protein>
    <recommendedName>
        <fullName evidence="1">Fido domain-containing protein</fullName>
    </recommendedName>
</protein>
<evidence type="ECO:0000313" key="3">
    <source>
        <dbReference type="Proteomes" id="UP001500603"/>
    </source>
</evidence>